<gene>
    <name evidence="1" type="ORF">SAMN05192529_1114</name>
</gene>
<dbReference type="PANTHER" id="PTHR30605">
    <property type="entry name" value="ANHYDRO-N-ACETYLMURAMIC ACID KINASE"/>
    <property type="match status" value="1"/>
</dbReference>
<dbReference type="AlphaFoldDB" id="A0A1H3ZFC2"/>
<protein>
    <submittedName>
        <fullName evidence="1">Anhydro-N-acetylmuramic acid kinase</fullName>
    </submittedName>
</protein>
<dbReference type="STRING" id="551991.SAMN05192529_1114"/>
<reference evidence="1 2" key="1">
    <citation type="submission" date="2016-10" db="EMBL/GenBank/DDBJ databases">
        <authorList>
            <person name="de Groot N.N."/>
        </authorList>
    </citation>
    <scope>NUCLEOTIDE SEQUENCE [LARGE SCALE GENOMIC DNA]</scope>
    <source>
        <strain evidence="1 2">Vu-144</strain>
    </source>
</reference>
<dbReference type="InterPro" id="IPR043129">
    <property type="entry name" value="ATPase_NBD"/>
</dbReference>
<dbReference type="PANTHER" id="PTHR30605:SF0">
    <property type="entry name" value="ANHYDRO-N-ACETYLMURAMIC ACID KINASE"/>
    <property type="match status" value="1"/>
</dbReference>
<accession>A0A1H3ZFC2</accession>
<proteinExistence type="predicted"/>
<dbReference type="Proteomes" id="UP000199041">
    <property type="component" value="Unassembled WGS sequence"/>
</dbReference>
<dbReference type="SUPFAM" id="SSF53067">
    <property type="entry name" value="Actin-like ATPase domain"/>
    <property type="match status" value="1"/>
</dbReference>
<sequence>MVYRAIGLMSGSSLDGLDMAFVSFEEIRGKWSFDLRHQQCVDYPEELKAQLAAAASLTPRDFIQLDHDLGVFTGTAVKNFIEAHTLDHQVQLIVNHGHTIFHDPAKGITTQIGSSAAIAAINSINVIGQLRSLDVALGGQGAPLVPMGEKHLFSDYSCFLNLGGIANIAFNPSIQEQQDLSSGASLQAFDVTVCNQALNYLAGLQGQAYDKDGQTAASGKTDTSLLTALNKLSYFANPAPKSLANQFFTEIIRPMLDNAQLSVADKLNTVVAHIAGQIAYAAGSFLPNWNTEDKKIFITGGGAHNTYLVSRIAAALAPYGIQTSLPENPIIDFKEAIIMGFLGVLRWREENTVLANTGASRPSIGGAVWIGQTY</sequence>
<dbReference type="GO" id="GO:0009254">
    <property type="term" value="P:peptidoglycan turnover"/>
    <property type="evidence" value="ECO:0007669"/>
    <property type="project" value="InterPro"/>
</dbReference>
<dbReference type="EMBL" id="FNQY01000011">
    <property type="protein sequence ID" value="SEA22493.1"/>
    <property type="molecule type" value="Genomic_DNA"/>
</dbReference>
<name>A0A1H3ZFC2_9BACT</name>
<keyword evidence="2" id="KW-1185">Reference proteome</keyword>
<evidence type="ECO:0000313" key="2">
    <source>
        <dbReference type="Proteomes" id="UP000199041"/>
    </source>
</evidence>
<evidence type="ECO:0000313" key="1">
    <source>
        <dbReference type="EMBL" id="SEA22493.1"/>
    </source>
</evidence>
<organism evidence="1 2">
    <name type="scientific">Arachidicoccus rhizosphaerae</name>
    <dbReference type="NCBI Taxonomy" id="551991"/>
    <lineage>
        <taxon>Bacteria</taxon>
        <taxon>Pseudomonadati</taxon>
        <taxon>Bacteroidota</taxon>
        <taxon>Chitinophagia</taxon>
        <taxon>Chitinophagales</taxon>
        <taxon>Chitinophagaceae</taxon>
        <taxon>Arachidicoccus</taxon>
    </lineage>
</organism>
<keyword evidence="1" id="KW-0418">Kinase</keyword>
<dbReference type="GO" id="GO:0016773">
    <property type="term" value="F:phosphotransferase activity, alcohol group as acceptor"/>
    <property type="evidence" value="ECO:0007669"/>
    <property type="project" value="InterPro"/>
</dbReference>
<dbReference type="GO" id="GO:0016301">
    <property type="term" value="F:kinase activity"/>
    <property type="evidence" value="ECO:0007669"/>
    <property type="project" value="UniProtKB-KW"/>
</dbReference>
<dbReference type="GO" id="GO:0006040">
    <property type="term" value="P:amino sugar metabolic process"/>
    <property type="evidence" value="ECO:0007669"/>
    <property type="project" value="InterPro"/>
</dbReference>
<dbReference type="Pfam" id="PF03702">
    <property type="entry name" value="AnmK"/>
    <property type="match status" value="1"/>
</dbReference>
<dbReference type="RefSeq" id="WP_244518873.1">
    <property type="nucleotide sequence ID" value="NZ_FNQY01000011.1"/>
</dbReference>
<dbReference type="Gene3D" id="3.30.420.40">
    <property type="match status" value="2"/>
</dbReference>
<keyword evidence="1" id="KW-0808">Transferase</keyword>
<dbReference type="GO" id="GO:0005524">
    <property type="term" value="F:ATP binding"/>
    <property type="evidence" value="ECO:0007669"/>
    <property type="project" value="InterPro"/>
</dbReference>
<dbReference type="InterPro" id="IPR005338">
    <property type="entry name" value="Anhydro_N_Ac-Mur_kinase"/>
</dbReference>